<organism evidence="2 3">
    <name type="scientific">Amorphus orientalis</name>
    <dbReference type="NCBI Taxonomy" id="649198"/>
    <lineage>
        <taxon>Bacteria</taxon>
        <taxon>Pseudomonadati</taxon>
        <taxon>Pseudomonadota</taxon>
        <taxon>Alphaproteobacteria</taxon>
        <taxon>Hyphomicrobiales</taxon>
        <taxon>Amorphaceae</taxon>
        <taxon>Amorphus</taxon>
    </lineage>
</organism>
<keyword evidence="3" id="KW-1185">Reference proteome</keyword>
<protein>
    <recommendedName>
        <fullName evidence="4">DUF1513 domain-containing protein</fullName>
    </recommendedName>
</protein>
<sequence length="362" mass="39211">MTVNRRAVLAGMASLGFLPLCRFAQAAEQPAFLACRQEADGSNIAAVFDLDGRILFSVPLERRGHDAALTPDRRTAVVFARRPDRFAMVIDVAGRKRRLVFTPPEDRHFYGHGFFSPDGRLLYATENDFDGERGVLGVYDAGADFARIGEIDAGGIGPHQALMMSDGRTIAIANGGLATHPDFPRMKLNLATMEPCLAYVDAETGDLVDRVVLPSAYRQMSIRHLTEAGDGSVWFGGQYEGPKTDEVELVGSHRRGGEARVVSAAPAIYRNMNHYIGAMATSPDGRRVASTSPRGGTMVVFDVESRAVLAERAVPDTCGLTGFGSGFVYSDGRGHLWRDGALVSEDPRVAWDNHIQAFALPV</sequence>
<comment type="caution">
    <text evidence="2">The sequence shown here is derived from an EMBL/GenBank/DDBJ whole genome shotgun (WGS) entry which is preliminary data.</text>
</comment>
<keyword evidence="1" id="KW-0732">Signal</keyword>
<evidence type="ECO:0000256" key="1">
    <source>
        <dbReference type="SAM" id="SignalP"/>
    </source>
</evidence>
<dbReference type="SUPFAM" id="SSF50969">
    <property type="entry name" value="YVTN repeat-like/Quinoprotein amine dehydrogenase"/>
    <property type="match status" value="1"/>
</dbReference>
<dbReference type="Pfam" id="PF07433">
    <property type="entry name" value="DUF1513"/>
    <property type="match status" value="1"/>
</dbReference>
<dbReference type="RefSeq" id="WP_306883487.1">
    <property type="nucleotide sequence ID" value="NZ_JAUSUL010000001.1"/>
</dbReference>
<evidence type="ECO:0008006" key="4">
    <source>
        <dbReference type="Google" id="ProtNLM"/>
    </source>
</evidence>
<evidence type="ECO:0000313" key="2">
    <source>
        <dbReference type="EMBL" id="MDQ0313688.1"/>
    </source>
</evidence>
<gene>
    <name evidence="2" type="ORF">J2S73_000125</name>
</gene>
<proteinExistence type="predicted"/>
<feature type="signal peptide" evidence="1">
    <location>
        <begin position="1"/>
        <end position="26"/>
    </location>
</feature>
<reference evidence="2" key="1">
    <citation type="submission" date="2023-07" db="EMBL/GenBank/DDBJ databases">
        <title>Genomic Encyclopedia of Type Strains, Phase IV (KMG-IV): sequencing the most valuable type-strain genomes for metagenomic binning, comparative biology and taxonomic classification.</title>
        <authorList>
            <person name="Goeker M."/>
        </authorList>
    </citation>
    <scope>NUCLEOTIDE SEQUENCE</scope>
    <source>
        <strain evidence="2">DSM 21202</strain>
    </source>
</reference>
<dbReference type="PIRSF" id="PIRSF028101">
    <property type="entry name" value="UCP028101"/>
    <property type="match status" value="1"/>
</dbReference>
<accession>A0AAE3VKN6</accession>
<evidence type="ECO:0000313" key="3">
    <source>
        <dbReference type="Proteomes" id="UP001229244"/>
    </source>
</evidence>
<dbReference type="InterPro" id="IPR015943">
    <property type="entry name" value="WD40/YVTN_repeat-like_dom_sf"/>
</dbReference>
<feature type="chain" id="PRO_5042094111" description="DUF1513 domain-containing protein" evidence="1">
    <location>
        <begin position="27"/>
        <end position="362"/>
    </location>
</feature>
<dbReference type="InterPro" id="IPR008311">
    <property type="entry name" value="UCP028101"/>
</dbReference>
<dbReference type="InterPro" id="IPR011044">
    <property type="entry name" value="Quino_amine_DH_bsu"/>
</dbReference>
<dbReference type="Proteomes" id="UP001229244">
    <property type="component" value="Unassembled WGS sequence"/>
</dbReference>
<dbReference type="Gene3D" id="2.130.10.10">
    <property type="entry name" value="YVTN repeat-like/Quinoprotein amine dehydrogenase"/>
    <property type="match status" value="1"/>
</dbReference>
<name>A0AAE3VKN6_9HYPH</name>
<dbReference type="AlphaFoldDB" id="A0AAE3VKN6"/>
<dbReference type="EMBL" id="JAUSUL010000001">
    <property type="protein sequence ID" value="MDQ0313688.1"/>
    <property type="molecule type" value="Genomic_DNA"/>
</dbReference>